<dbReference type="SUPFAM" id="SSF53448">
    <property type="entry name" value="Nucleotide-diphospho-sugar transferases"/>
    <property type="match status" value="1"/>
</dbReference>
<dbReference type="Pfam" id="PF00535">
    <property type="entry name" value="Glycos_transf_2"/>
    <property type="match status" value="1"/>
</dbReference>
<dbReference type="AlphaFoldDB" id="A0AAC9ITV2"/>
<proteinExistence type="predicted"/>
<dbReference type="Proteomes" id="UP000182060">
    <property type="component" value="Chromosome"/>
</dbReference>
<evidence type="ECO:0000313" key="2">
    <source>
        <dbReference type="EMBL" id="APC00438.1"/>
    </source>
</evidence>
<gene>
    <name evidence="2" type="ORF">AOC25_01790</name>
</gene>
<sequence length="319" mass="35812">MTGQSFHSCAARKMSPHVAILMCTYNGQAFLDAQLQSIAHQTHSNWSLWISDDGSSDQTIALIKAFSQQIGEHRVHLLDGPKMGFAQNFISLLGRAQIEADFVAFADQDDLWLNNKLAQALYHLESYDAQATLYVGPTIYIDEQNQYLGDSIIFTKQPSFANALVQSIGGGNTMVLNHKALALVRSHLPTTLVISHDWWLYQITTALGAAVIYDPVATVQYRQHQDNLMGMNTSLAQKWRRIKMLWAGNYSKWNEANIQVLRPLRVTMRPGNEAVFDLFVFARKQGVIGRIVGMLKAGVYRQTLLGNLGLWFAIVTKRI</sequence>
<dbReference type="Gene3D" id="3.90.550.10">
    <property type="entry name" value="Spore Coat Polysaccharide Biosynthesis Protein SpsA, Chain A"/>
    <property type="match status" value="1"/>
</dbReference>
<dbReference type="RefSeq" id="WP_071538668.1">
    <property type="nucleotide sequence ID" value="NZ_CP015016.1"/>
</dbReference>
<dbReference type="EMBL" id="CP015017">
    <property type="protein sequence ID" value="APC00438.1"/>
    <property type="molecule type" value="Genomic_DNA"/>
</dbReference>
<dbReference type="InterPro" id="IPR050834">
    <property type="entry name" value="Glycosyltransf_2"/>
</dbReference>
<organism evidence="2 3">
    <name type="scientific">Polynucleobacter asymbioticus</name>
    <dbReference type="NCBI Taxonomy" id="576611"/>
    <lineage>
        <taxon>Bacteria</taxon>
        <taxon>Pseudomonadati</taxon>
        <taxon>Pseudomonadota</taxon>
        <taxon>Betaproteobacteria</taxon>
        <taxon>Burkholderiales</taxon>
        <taxon>Burkholderiaceae</taxon>
        <taxon>Polynucleobacter</taxon>
    </lineage>
</organism>
<dbReference type="PANTHER" id="PTHR43685">
    <property type="entry name" value="GLYCOSYLTRANSFERASE"/>
    <property type="match status" value="1"/>
</dbReference>
<name>A0AAC9ITV2_9BURK</name>
<evidence type="ECO:0000259" key="1">
    <source>
        <dbReference type="Pfam" id="PF00535"/>
    </source>
</evidence>
<dbReference type="CDD" id="cd04196">
    <property type="entry name" value="GT_2_like_d"/>
    <property type="match status" value="1"/>
</dbReference>
<dbReference type="InterPro" id="IPR029044">
    <property type="entry name" value="Nucleotide-diphossugar_trans"/>
</dbReference>
<feature type="domain" description="Glycosyltransferase 2-like" evidence="1">
    <location>
        <begin position="20"/>
        <end position="161"/>
    </location>
</feature>
<evidence type="ECO:0000313" key="3">
    <source>
        <dbReference type="Proteomes" id="UP000182060"/>
    </source>
</evidence>
<protein>
    <recommendedName>
        <fullName evidence="1">Glycosyltransferase 2-like domain-containing protein</fullName>
    </recommendedName>
</protein>
<reference evidence="2" key="1">
    <citation type="journal article" date="2017" name="Appl. Environ. Microbiol.">
        <title>Microdiversification of a pelagic Polynucleobacter species is mainly driven by acquisition of genomic islands from a partially interspecific gene pool.</title>
        <authorList>
            <person name="Hoetzinger M."/>
            <person name="Hahn M.W."/>
            <person name="Jezberova J."/>
            <person name="Schmidt J."/>
            <person name="Koll U."/>
        </authorList>
    </citation>
    <scope>NUCLEOTIDE SEQUENCE</scope>
    <source>
        <strain evidence="2">MWH-RechtKol4</strain>
    </source>
</reference>
<dbReference type="InterPro" id="IPR001173">
    <property type="entry name" value="Glyco_trans_2-like"/>
</dbReference>
<accession>A0AAC9ITV2</accession>
<dbReference type="PANTHER" id="PTHR43685:SF2">
    <property type="entry name" value="GLYCOSYLTRANSFERASE 2-LIKE DOMAIN-CONTAINING PROTEIN"/>
    <property type="match status" value="1"/>
</dbReference>